<organism evidence="3 4">
    <name type="scientific">Setaria italica</name>
    <name type="common">Foxtail millet</name>
    <name type="synonym">Panicum italicum</name>
    <dbReference type="NCBI Taxonomy" id="4555"/>
    <lineage>
        <taxon>Eukaryota</taxon>
        <taxon>Viridiplantae</taxon>
        <taxon>Streptophyta</taxon>
        <taxon>Embryophyta</taxon>
        <taxon>Tracheophyta</taxon>
        <taxon>Spermatophyta</taxon>
        <taxon>Magnoliopsida</taxon>
        <taxon>Liliopsida</taxon>
        <taxon>Poales</taxon>
        <taxon>Poaceae</taxon>
        <taxon>PACMAD clade</taxon>
        <taxon>Panicoideae</taxon>
        <taxon>Panicodae</taxon>
        <taxon>Paniceae</taxon>
        <taxon>Cenchrinae</taxon>
        <taxon>Setaria</taxon>
    </lineage>
</organism>
<name>K3YBU7_SETIT</name>
<reference evidence="2 4" key="1">
    <citation type="journal article" date="2012" name="Nat. Biotechnol.">
        <title>Reference genome sequence of the model plant Setaria.</title>
        <authorList>
            <person name="Bennetzen J.L."/>
            <person name="Schmutz J."/>
            <person name="Wang H."/>
            <person name="Percifield R."/>
            <person name="Hawkins J."/>
            <person name="Pontaroli A.C."/>
            <person name="Estep M."/>
            <person name="Feng L."/>
            <person name="Vaughn J.N."/>
            <person name="Grimwood J."/>
            <person name="Jenkins J."/>
            <person name="Barry K."/>
            <person name="Lindquist E."/>
            <person name="Hellsten U."/>
            <person name="Deshpande S."/>
            <person name="Wang X."/>
            <person name="Wu X."/>
            <person name="Mitros T."/>
            <person name="Triplett J."/>
            <person name="Yang X."/>
            <person name="Ye C.Y."/>
            <person name="Mauro-Herrera M."/>
            <person name="Wang L."/>
            <person name="Li P."/>
            <person name="Sharma M."/>
            <person name="Sharma R."/>
            <person name="Ronald P.C."/>
            <person name="Panaud O."/>
            <person name="Kellogg E.A."/>
            <person name="Brutnell T.P."/>
            <person name="Doust A.N."/>
            <person name="Tuskan G.A."/>
            <person name="Rokhsar D."/>
            <person name="Devos K.M."/>
        </authorList>
    </citation>
    <scope>NUCLEOTIDE SEQUENCE [LARGE SCALE GENOMIC DNA]</scope>
    <source>
        <strain evidence="4">cv. Yugu1</strain>
        <strain evidence="2">Yugu1</strain>
    </source>
</reference>
<evidence type="ECO:0000313" key="2">
    <source>
        <dbReference type="EMBL" id="RCV34389.1"/>
    </source>
</evidence>
<keyword evidence="4" id="KW-1185">Reference proteome</keyword>
<dbReference type="OMA" id="ACAGRCD"/>
<proteinExistence type="predicted"/>
<sequence>MASAPAGNKRGRPLAVANDDDGVLPTDLLCEVLLRVPADALCRLRLVCRSWRSLTSEPHFAAAHASRRPLVAGLHNRSGEIRIMDLSGGVVKRIRVREDGAPAPELAARHGLRLIIIQKARVRVLNTATGASAVLPSDVPVGYRFPNGPPGPGTK</sequence>
<evidence type="ECO:0000313" key="3">
    <source>
        <dbReference type="EnsemblPlants" id="KQK97947"/>
    </source>
</evidence>
<dbReference type="OrthoDB" id="1631251at2759"/>
<dbReference type="InterPro" id="IPR050796">
    <property type="entry name" value="SCF_F-box_component"/>
</dbReference>
<dbReference type="Gramene" id="KQK97947">
    <property type="protein sequence ID" value="KQK97947"/>
    <property type="gene ID" value="SETIT_011691mg"/>
</dbReference>
<dbReference type="EMBL" id="CM003534">
    <property type="protein sequence ID" value="RCV34389.1"/>
    <property type="molecule type" value="Genomic_DNA"/>
</dbReference>
<dbReference type="Proteomes" id="UP000004995">
    <property type="component" value="Unassembled WGS sequence"/>
</dbReference>
<feature type="domain" description="F-box" evidence="1">
    <location>
        <begin position="24"/>
        <end position="64"/>
    </location>
</feature>
<dbReference type="HOGENOM" id="CLU_1689533_0_0_1"/>
<accession>K3YBU7</accession>
<dbReference type="AlphaFoldDB" id="K3YBU7"/>
<dbReference type="Pfam" id="PF00646">
    <property type="entry name" value="F-box"/>
    <property type="match status" value="1"/>
</dbReference>
<dbReference type="InterPro" id="IPR001810">
    <property type="entry name" value="F-box_dom"/>
</dbReference>
<dbReference type="Gene3D" id="1.20.1280.50">
    <property type="match status" value="1"/>
</dbReference>
<evidence type="ECO:0000313" key="4">
    <source>
        <dbReference type="Proteomes" id="UP000004995"/>
    </source>
</evidence>
<dbReference type="PANTHER" id="PTHR31672">
    <property type="entry name" value="BNACNNG10540D PROTEIN"/>
    <property type="match status" value="1"/>
</dbReference>
<dbReference type="EnsemblPlants" id="KQK97947">
    <property type="protein sequence ID" value="KQK97947"/>
    <property type="gene ID" value="SETIT_011691mg"/>
</dbReference>
<dbReference type="CDD" id="cd22157">
    <property type="entry name" value="F-box_AtFBW1-like"/>
    <property type="match status" value="1"/>
</dbReference>
<dbReference type="InterPro" id="IPR036047">
    <property type="entry name" value="F-box-like_dom_sf"/>
</dbReference>
<evidence type="ECO:0000259" key="1">
    <source>
        <dbReference type="SMART" id="SM00256"/>
    </source>
</evidence>
<dbReference type="EMBL" id="AGNK02004414">
    <property type="status" value="NOT_ANNOTATED_CDS"/>
    <property type="molecule type" value="Genomic_DNA"/>
</dbReference>
<dbReference type="PANTHER" id="PTHR31672:SF13">
    <property type="entry name" value="F-BOX PROTEIN CPR30-LIKE"/>
    <property type="match status" value="1"/>
</dbReference>
<dbReference type="SUPFAM" id="SSF81383">
    <property type="entry name" value="F-box domain"/>
    <property type="match status" value="1"/>
</dbReference>
<reference evidence="3" key="3">
    <citation type="submission" date="2018-08" db="UniProtKB">
        <authorList>
            <consortium name="EnsemblPlants"/>
        </authorList>
    </citation>
    <scope>IDENTIFICATION</scope>
    <source>
        <strain evidence="3">Yugu1</strain>
    </source>
</reference>
<protein>
    <recommendedName>
        <fullName evidence="1">F-box domain-containing protein</fullName>
    </recommendedName>
</protein>
<dbReference type="SMART" id="SM00256">
    <property type="entry name" value="FBOX"/>
    <property type="match status" value="1"/>
</dbReference>
<reference evidence="2" key="2">
    <citation type="submission" date="2015-07" db="EMBL/GenBank/DDBJ databases">
        <authorList>
            <person name="Noorani M."/>
        </authorList>
    </citation>
    <scope>NUCLEOTIDE SEQUENCE</scope>
    <source>
        <strain evidence="2">Yugu1</strain>
    </source>
</reference>
<gene>
    <name evidence="2" type="ORF">SETIT_7G156400v2</name>
</gene>